<protein>
    <submittedName>
        <fullName evidence="1">Uncharacterized protein</fullName>
    </submittedName>
</protein>
<evidence type="ECO:0000313" key="2">
    <source>
        <dbReference type="Proteomes" id="UP001285441"/>
    </source>
</evidence>
<proteinExistence type="predicted"/>
<keyword evidence="2" id="KW-1185">Reference proteome</keyword>
<dbReference type="Proteomes" id="UP001285441">
    <property type="component" value="Unassembled WGS sequence"/>
</dbReference>
<organism evidence="1 2">
    <name type="scientific">Podospora didyma</name>
    <dbReference type="NCBI Taxonomy" id="330526"/>
    <lineage>
        <taxon>Eukaryota</taxon>
        <taxon>Fungi</taxon>
        <taxon>Dikarya</taxon>
        <taxon>Ascomycota</taxon>
        <taxon>Pezizomycotina</taxon>
        <taxon>Sordariomycetes</taxon>
        <taxon>Sordariomycetidae</taxon>
        <taxon>Sordariales</taxon>
        <taxon>Podosporaceae</taxon>
        <taxon>Podospora</taxon>
    </lineage>
</organism>
<reference evidence="1" key="1">
    <citation type="journal article" date="2023" name="Mol. Phylogenet. Evol.">
        <title>Genome-scale phylogeny and comparative genomics of the fungal order Sordariales.</title>
        <authorList>
            <person name="Hensen N."/>
            <person name="Bonometti L."/>
            <person name="Westerberg I."/>
            <person name="Brannstrom I.O."/>
            <person name="Guillou S."/>
            <person name="Cros-Aarteil S."/>
            <person name="Calhoun S."/>
            <person name="Haridas S."/>
            <person name="Kuo A."/>
            <person name="Mondo S."/>
            <person name="Pangilinan J."/>
            <person name="Riley R."/>
            <person name="LaButti K."/>
            <person name="Andreopoulos B."/>
            <person name="Lipzen A."/>
            <person name="Chen C."/>
            <person name="Yan M."/>
            <person name="Daum C."/>
            <person name="Ng V."/>
            <person name="Clum A."/>
            <person name="Steindorff A."/>
            <person name="Ohm R.A."/>
            <person name="Martin F."/>
            <person name="Silar P."/>
            <person name="Natvig D.O."/>
            <person name="Lalanne C."/>
            <person name="Gautier V."/>
            <person name="Ament-Velasquez S.L."/>
            <person name="Kruys A."/>
            <person name="Hutchinson M.I."/>
            <person name="Powell A.J."/>
            <person name="Barry K."/>
            <person name="Miller A.N."/>
            <person name="Grigoriev I.V."/>
            <person name="Debuchy R."/>
            <person name="Gladieux P."/>
            <person name="Hiltunen Thoren M."/>
            <person name="Johannesson H."/>
        </authorList>
    </citation>
    <scope>NUCLEOTIDE SEQUENCE</scope>
    <source>
        <strain evidence="1">CBS 232.78</strain>
    </source>
</reference>
<sequence>MTLLRAQPRTEPYLPIHDMALTGPTRCFIKCSKERLERKSDKDIIAEVVKFAAGDPEKAFLLITLKAGRRAYIVFDYSNPDHIECPVLGFSVKKHIKGVCNPPGIAEYVHHEVNIRKDTDRKHKCSFPYRMEVSYLSPVALTALISKA</sequence>
<reference evidence="1" key="2">
    <citation type="submission" date="2023-06" db="EMBL/GenBank/DDBJ databases">
        <authorList>
            <consortium name="Lawrence Berkeley National Laboratory"/>
            <person name="Haridas S."/>
            <person name="Hensen N."/>
            <person name="Bonometti L."/>
            <person name="Westerberg I."/>
            <person name="Brannstrom I.O."/>
            <person name="Guillou S."/>
            <person name="Cros-Aarteil S."/>
            <person name="Calhoun S."/>
            <person name="Kuo A."/>
            <person name="Mondo S."/>
            <person name="Pangilinan J."/>
            <person name="Riley R."/>
            <person name="LaButti K."/>
            <person name="Andreopoulos B."/>
            <person name="Lipzen A."/>
            <person name="Chen C."/>
            <person name="Yanf M."/>
            <person name="Daum C."/>
            <person name="Ng V."/>
            <person name="Clum A."/>
            <person name="Steindorff A."/>
            <person name="Ohm R."/>
            <person name="Martin F."/>
            <person name="Silar P."/>
            <person name="Natvig D."/>
            <person name="Lalanne C."/>
            <person name="Gautier V."/>
            <person name="Ament-velasquez S.L."/>
            <person name="Kruys A."/>
            <person name="Hutchinson M.I."/>
            <person name="Powell A.J."/>
            <person name="Barry K."/>
            <person name="Miller A.N."/>
            <person name="Grigoriev I.V."/>
            <person name="Debuchy R."/>
            <person name="Gladieux P."/>
            <person name="Thoren M.H."/>
            <person name="Johannesson H."/>
        </authorList>
    </citation>
    <scope>NUCLEOTIDE SEQUENCE</scope>
    <source>
        <strain evidence="1">CBS 232.78</strain>
    </source>
</reference>
<name>A0AAE0N213_9PEZI</name>
<evidence type="ECO:0000313" key="1">
    <source>
        <dbReference type="EMBL" id="KAK3366554.1"/>
    </source>
</evidence>
<gene>
    <name evidence="1" type="ORF">B0H63DRAFT_92830</name>
</gene>
<dbReference type="AlphaFoldDB" id="A0AAE0N213"/>
<dbReference type="EMBL" id="JAULSW010000012">
    <property type="protein sequence ID" value="KAK3366554.1"/>
    <property type="molecule type" value="Genomic_DNA"/>
</dbReference>
<accession>A0AAE0N213</accession>
<comment type="caution">
    <text evidence="1">The sequence shown here is derived from an EMBL/GenBank/DDBJ whole genome shotgun (WGS) entry which is preliminary data.</text>
</comment>